<keyword evidence="1" id="KW-0449">Lipoprotein</keyword>
<evidence type="ECO:0000313" key="1">
    <source>
        <dbReference type="EMBL" id="SOS58285.1"/>
    </source>
</evidence>
<dbReference type="AlphaFoldDB" id="A0A2I2LDE5"/>
<dbReference type="EMBL" id="OENE01000004">
    <property type="protein sequence ID" value="SOS58285.1"/>
    <property type="molecule type" value="Genomic_DNA"/>
</dbReference>
<protein>
    <submittedName>
        <fullName evidence="1">SusD/RagB family lipoprotein</fullName>
    </submittedName>
</protein>
<dbReference type="Proteomes" id="UP000490060">
    <property type="component" value="Unassembled WGS sequence"/>
</dbReference>
<dbReference type="Pfam" id="PF12771">
    <property type="entry name" value="SusD-like_2"/>
    <property type="match status" value="1"/>
</dbReference>
<sequence>MKVTKIFKGFIVLAVATFISCDDFGDINVNPNEPTTAQATYLLTNAIYTVGNQTTSGGFTYASILMQEQGKSDFNVIDQYKIDANNSLWITNNRLLGDMNDVLKEQKTNASIKAVAKIMKAFIGAQLTDLYGPIPFFEAGDKNNLTPKYDKQKDIYTASNGVLQLLSQAVSTLSKDKSSITGDVMFAGNKNAWIKFANVLRLRYLLRISDKYPNAAAQINQIVASGDIFKSNADNAILPFTSAPNNWYLSTAREGDFKILNITTTILKMLTDRQDPRISFYYKPNASNTYVGITPGSNDRSVNYTGLSDNLRASNVLDMVFASYFEQEFILSEAASKGFIDSSKAKLHYENAVKANFEYRNIEIPTDYLTATSKGAFKGTVENIITQKYLANIMSGYESWFDYRRTGFPVLTAALNNTNSDKIPVRFKYPSEETFTNKVNNTTAVSWLGENNYNAESWWDK</sequence>
<evidence type="ECO:0000313" key="2">
    <source>
        <dbReference type="Proteomes" id="UP000490060"/>
    </source>
</evidence>
<organism evidence="1 2">
    <name type="scientific">Tenacibaculum finnmarkense genomovar ulcerans</name>
    <dbReference type="NCBI Taxonomy" id="2781388"/>
    <lineage>
        <taxon>Bacteria</taxon>
        <taxon>Pseudomonadati</taxon>
        <taxon>Bacteroidota</taxon>
        <taxon>Flavobacteriia</taxon>
        <taxon>Flavobacteriales</taxon>
        <taxon>Flavobacteriaceae</taxon>
        <taxon>Tenacibaculum</taxon>
        <taxon>Tenacibaculum finnmarkense</taxon>
    </lineage>
</organism>
<dbReference type="PROSITE" id="PS51257">
    <property type="entry name" value="PROKAR_LIPOPROTEIN"/>
    <property type="match status" value="1"/>
</dbReference>
<dbReference type="InterPro" id="IPR011990">
    <property type="entry name" value="TPR-like_helical_dom_sf"/>
</dbReference>
<gene>
    <name evidence="1" type="ORF">TNO010_120088</name>
</gene>
<dbReference type="SUPFAM" id="SSF48452">
    <property type="entry name" value="TPR-like"/>
    <property type="match status" value="1"/>
</dbReference>
<accession>A0A2I2LDE5</accession>
<name>A0A2I2LDE5_9FLAO</name>
<proteinExistence type="predicted"/>
<dbReference type="RefSeq" id="WP_172504812.1">
    <property type="nucleotide sequence ID" value="NZ_OENE01000004.1"/>
</dbReference>
<dbReference type="InterPro" id="IPR041662">
    <property type="entry name" value="SusD-like_2"/>
</dbReference>
<dbReference type="Gene3D" id="1.25.40.390">
    <property type="match status" value="1"/>
</dbReference>
<reference evidence="1 2" key="1">
    <citation type="submission" date="2017-11" db="EMBL/GenBank/DDBJ databases">
        <authorList>
            <person name="Duchaud E."/>
        </authorList>
    </citation>
    <scope>NUCLEOTIDE SEQUENCE [LARGE SCALE GENOMIC DNA]</scope>
    <source>
        <strain evidence="1 2">TNO010</strain>
    </source>
</reference>